<proteinExistence type="predicted"/>
<evidence type="ECO:0000313" key="2">
    <source>
        <dbReference type="Proteomes" id="UP000004508"/>
    </source>
</evidence>
<comment type="caution">
    <text evidence="1">The sequence shown here is derived from an EMBL/GenBank/DDBJ whole genome shotgun (WGS) entry which is preliminary data.</text>
</comment>
<dbReference type="InParanoid" id="D6U489"/>
<dbReference type="AlphaFoldDB" id="D6U489"/>
<protein>
    <submittedName>
        <fullName evidence="1">Uncharacterized protein</fullName>
    </submittedName>
</protein>
<organism evidence="1 2">
    <name type="scientific">Ktedonobacter racemifer DSM 44963</name>
    <dbReference type="NCBI Taxonomy" id="485913"/>
    <lineage>
        <taxon>Bacteria</taxon>
        <taxon>Bacillati</taxon>
        <taxon>Chloroflexota</taxon>
        <taxon>Ktedonobacteria</taxon>
        <taxon>Ktedonobacterales</taxon>
        <taxon>Ktedonobacteraceae</taxon>
        <taxon>Ktedonobacter</taxon>
    </lineage>
</organism>
<name>D6U489_KTERA</name>
<reference evidence="1 2" key="1">
    <citation type="journal article" date="2011" name="Stand. Genomic Sci.">
        <title>Non-contiguous finished genome sequence and contextual data of the filamentous soil bacterium Ktedonobacter racemifer type strain (SOSP1-21).</title>
        <authorList>
            <person name="Chang Y.J."/>
            <person name="Land M."/>
            <person name="Hauser L."/>
            <person name="Chertkov O."/>
            <person name="Del Rio T.G."/>
            <person name="Nolan M."/>
            <person name="Copeland A."/>
            <person name="Tice H."/>
            <person name="Cheng J.F."/>
            <person name="Lucas S."/>
            <person name="Han C."/>
            <person name="Goodwin L."/>
            <person name="Pitluck S."/>
            <person name="Ivanova N."/>
            <person name="Ovchinikova G."/>
            <person name="Pati A."/>
            <person name="Chen A."/>
            <person name="Palaniappan K."/>
            <person name="Mavromatis K."/>
            <person name="Liolios K."/>
            <person name="Brettin T."/>
            <person name="Fiebig A."/>
            <person name="Rohde M."/>
            <person name="Abt B."/>
            <person name="Goker M."/>
            <person name="Detter J.C."/>
            <person name="Woyke T."/>
            <person name="Bristow J."/>
            <person name="Eisen J.A."/>
            <person name="Markowitz V."/>
            <person name="Hugenholtz P."/>
            <person name="Kyrpides N.C."/>
            <person name="Klenk H.P."/>
            <person name="Lapidus A."/>
        </authorList>
    </citation>
    <scope>NUCLEOTIDE SEQUENCE [LARGE SCALE GENOMIC DNA]</scope>
    <source>
        <strain evidence="2">DSM 44963</strain>
    </source>
</reference>
<evidence type="ECO:0000313" key="1">
    <source>
        <dbReference type="EMBL" id="EFH81319.1"/>
    </source>
</evidence>
<gene>
    <name evidence="1" type="ORF">Krac_2034</name>
</gene>
<accession>D6U489</accession>
<dbReference type="Proteomes" id="UP000004508">
    <property type="component" value="Unassembled WGS sequence"/>
</dbReference>
<sequence length="126" mass="14354">MAIRVIGFAAYKYNIAPEHCKYLSFNARLLLRVCLNAHKETDYPYRESARAGQDGHVLHKQEIAPNRGGAMCIDRWVCPMALSFRLRTREGGGLNSSWQVSKMREVFLSLIGYTESDQGYINNPGW</sequence>
<dbReference type="EMBL" id="ADVG01000004">
    <property type="protein sequence ID" value="EFH81319.1"/>
    <property type="molecule type" value="Genomic_DNA"/>
</dbReference>
<keyword evidence="2" id="KW-1185">Reference proteome</keyword>